<proteinExistence type="predicted"/>
<accession>A0A9P3GK41</accession>
<comment type="caution">
    <text evidence="1">The sequence shown here is derived from an EMBL/GenBank/DDBJ whole genome shotgun (WGS) entry which is preliminary data.</text>
</comment>
<sequence length="389" mass="42125">MPPDAQRSPARPRTTASSDLPAELWHPIADRVVAAYIDELLSRIPGVDGATLHTLHTEPAPHPVASLLRLSYTARHVTLRVLAQYLDAPYIPTGAGRLGTDPRARLALVLALWRVHSDAAQRAARDRACTHGPVLAAYAHRAHGVRTVQALASELLRPEPRWTGAQHAVNYHWAVTGYADDAHGAFCAARDAAADARCPALVRERFDSWHAPLMELLDACALAIAHACCFTAVCRYFAAAAEVPLSRIPVVFNHGFIPAWLDKLAPHIARLSEEHARAQRRADGAHLLTLIDAILGGRTLKHAIPAFAQLGRLELPEPRHAALPADARACEDIAAARLAAHAEWFALHGAYAVDGDTALVPLRMPAWAPGTVRAVFLYTLFVVVASRLV</sequence>
<organism evidence="1 2">
    <name type="scientific">Phanerochaete sordida</name>
    <dbReference type="NCBI Taxonomy" id="48140"/>
    <lineage>
        <taxon>Eukaryota</taxon>
        <taxon>Fungi</taxon>
        <taxon>Dikarya</taxon>
        <taxon>Basidiomycota</taxon>
        <taxon>Agaricomycotina</taxon>
        <taxon>Agaricomycetes</taxon>
        <taxon>Polyporales</taxon>
        <taxon>Phanerochaetaceae</taxon>
        <taxon>Phanerochaete</taxon>
    </lineage>
</organism>
<dbReference type="Proteomes" id="UP000703269">
    <property type="component" value="Unassembled WGS sequence"/>
</dbReference>
<name>A0A9P3GK41_9APHY</name>
<gene>
    <name evidence="1" type="ORF">PsYK624_131920</name>
</gene>
<reference evidence="1 2" key="1">
    <citation type="submission" date="2021-08" db="EMBL/GenBank/DDBJ databases">
        <title>Draft Genome Sequence of Phanerochaete sordida strain YK-624.</title>
        <authorList>
            <person name="Mori T."/>
            <person name="Dohra H."/>
            <person name="Suzuki T."/>
            <person name="Kawagishi H."/>
            <person name="Hirai H."/>
        </authorList>
    </citation>
    <scope>NUCLEOTIDE SEQUENCE [LARGE SCALE GENOMIC DNA]</scope>
    <source>
        <strain evidence="1 2">YK-624</strain>
    </source>
</reference>
<evidence type="ECO:0000313" key="1">
    <source>
        <dbReference type="EMBL" id="GJE96982.1"/>
    </source>
</evidence>
<dbReference type="AlphaFoldDB" id="A0A9P3GK41"/>
<keyword evidence="2" id="KW-1185">Reference proteome</keyword>
<protein>
    <submittedName>
        <fullName evidence="1">Uncharacterized protein</fullName>
    </submittedName>
</protein>
<dbReference type="EMBL" id="BPQB01000066">
    <property type="protein sequence ID" value="GJE96982.1"/>
    <property type="molecule type" value="Genomic_DNA"/>
</dbReference>
<evidence type="ECO:0000313" key="2">
    <source>
        <dbReference type="Proteomes" id="UP000703269"/>
    </source>
</evidence>